<feature type="transmembrane region" description="Helical" evidence="1">
    <location>
        <begin position="37"/>
        <end position="57"/>
    </location>
</feature>
<keyword evidence="4" id="KW-1185">Reference proteome</keyword>
<keyword evidence="2" id="KW-0732">Signal</keyword>
<keyword evidence="1" id="KW-0812">Transmembrane</keyword>
<protein>
    <submittedName>
        <fullName evidence="3">Uncharacterized protein</fullName>
    </submittedName>
</protein>
<dbReference type="RefSeq" id="WP_089074157.1">
    <property type="nucleotide sequence ID" value="NZ_CBCSAM010000002.1"/>
</dbReference>
<sequence length="61" mass="7001">MKIFKKTFVLFLLLLSNIALAEETSKVAHLRDNTLDFVSKHELFVGIIAVIIVALLYRVRK</sequence>
<organism evidence="3 4">
    <name type="scientific">Paraphotobacterium marinum</name>
    <dbReference type="NCBI Taxonomy" id="1755811"/>
    <lineage>
        <taxon>Bacteria</taxon>
        <taxon>Pseudomonadati</taxon>
        <taxon>Pseudomonadota</taxon>
        <taxon>Gammaproteobacteria</taxon>
        <taxon>Vibrionales</taxon>
        <taxon>Vibrionaceae</taxon>
        <taxon>Paraphotobacterium</taxon>
    </lineage>
</organism>
<evidence type="ECO:0000256" key="1">
    <source>
        <dbReference type="SAM" id="Phobius"/>
    </source>
</evidence>
<accession>A0A220VFZ2</accession>
<evidence type="ECO:0000256" key="2">
    <source>
        <dbReference type="SAM" id="SignalP"/>
    </source>
</evidence>
<dbReference type="AlphaFoldDB" id="A0A220VFZ2"/>
<dbReference type="Proteomes" id="UP000242175">
    <property type="component" value="Chromosome small"/>
</dbReference>
<feature type="chain" id="PRO_5013075542" evidence="2">
    <location>
        <begin position="22"/>
        <end position="61"/>
    </location>
</feature>
<feature type="signal peptide" evidence="2">
    <location>
        <begin position="1"/>
        <end position="21"/>
    </location>
</feature>
<proteinExistence type="predicted"/>
<dbReference type="EMBL" id="CP022356">
    <property type="protein sequence ID" value="ASK79249.1"/>
    <property type="molecule type" value="Genomic_DNA"/>
</dbReference>
<evidence type="ECO:0000313" key="3">
    <source>
        <dbReference type="EMBL" id="ASK79249.1"/>
    </source>
</evidence>
<evidence type="ECO:0000313" key="4">
    <source>
        <dbReference type="Proteomes" id="UP000242175"/>
    </source>
</evidence>
<gene>
    <name evidence="3" type="ORF">CF386_09260</name>
</gene>
<keyword evidence="1" id="KW-0472">Membrane</keyword>
<name>A0A220VFZ2_9GAMM</name>
<keyword evidence="1" id="KW-1133">Transmembrane helix</keyword>
<dbReference type="KEGG" id="pmai:CF386_09260"/>
<reference evidence="3 4" key="1">
    <citation type="journal article" date="2016" name="Int. J. Syst. Evol. Microbiol.">
        <title>Paraphotobacterium marinum gen. nov., sp. nov., a member of the family Vibrionaceae, isolated from surface seawater.</title>
        <authorList>
            <person name="Huang Z."/>
            <person name="Dong C."/>
            <person name="Shao Z."/>
        </authorList>
    </citation>
    <scope>NUCLEOTIDE SEQUENCE [LARGE SCALE GENOMIC DNA]</scope>
    <source>
        <strain evidence="3 4">NSCS20N07D</strain>
    </source>
</reference>